<gene>
    <name evidence="1" type="ORF">ERS008198_00409</name>
    <name evidence="2" type="ORF">ERS008202_04158</name>
</gene>
<evidence type="ECO:0000313" key="4">
    <source>
        <dbReference type="Proteomes" id="UP000041314"/>
    </source>
</evidence>
<name>A0A655BN28_SALET</name>
<reference evidence="3 4" key="1">
    <citation type="submission" date="2015-03" db="EMBL/GenBank/DDBJ databases">
        <authorList>
            <consortium name="Pathogen Informatics"/>
        </authorList>
    </citation>
    <scope>NUCLEOTIDE SEQUENCE [LARGE SCALE GENOMIC DNA]</scope>
    <source>
        <strain evidence="2 3">3476</strain>
        <strain evidence="1 4">A1104</strain>
    </source>
</reference>
<dbReference type="EMBL" id="CQPA01000002">
    <property type="protein sequence ID" value="CNT62237.1"/>
    <property type="molecule type" value="Genomic_DNA"/>
</dbReference>
<organism evidence="1 4">
    <name type="scientific">Salmonella enterica subsp. enterica serovar Bovismorbificans</name>
    <dbReference type="NCBI Taxonomy" id="58097"/>
    <lineage>
        <taxon>Bacteria</taxon>
        <taxon>Pseudomonadati</taxon>
        <taxon>Pseudomonadota</taxon>
        <taxon>Gammaproteobacteria</taxon>
        <taxon>Enterobacterales</taxon>
        <taxon>Enterobacteriaceae</taxon>
        <taxon>Salmonella</taxon>
    </lineage>
</organism>
<dbReference type="EMBL" id="CQPC01000078">
    <property type="protein sequence ID" value="CNV04429.1"/>
    <property type="molecule type" value="Genomic_DNA"/>
</dbReference>
<dbReference type="Proteomes" id="UP000041314">
    <property type="component" value="Unassembled WGS sequence"/>
</dbReference>
<evidence type="ECO:0000313" key="1">
    <source>
        <dbReference type="EMBL" id="CNT62237.1"/>
    </source>
</evidence>
<evidence type="ECO:0000313" key="3">
    <source>
        <dbReference type="Proteomes" id="UP000039541"/>
    </source>
</evidence>
<sequence length="58" mass="6707">MPFIMDNLKKNLLYFPTRIFSVLTDHNFLFDVKTENPGLFPQSGFCFSVEFNTALATK</sequence>
<accession>A0A655BN28</accession>
<evidence type="ECO:0000313" key="2">
    <source>
        <dbReference type="EMBL" id="CNV04429.1"/>
    </source>
</evidence>
<dbReference type="Proteomes" id="UP000039541">
    <property type="component" value="Unassembled WGS sequence"/>
</dbReference>
<protein>
    <submittedName>
        <fullName evidence="1">Uncharacterized protein</fullName>
    </submittedName>
</protein>
<dbReference type="AlphaFoldDB" id="A0A655BN28"/>
<proteinExistence type="predicted"/>